<sequence>MQLDSVEYEQVKAKEPGVSQVERQNKLDDGQVGDAIIVGYILYFEVVLCGEQTISPIRLDVLLLVPDPVLLELRIR</sequence>
<dbReference type="Proteomes" id="UP000186058">
    <property type="component" value="Unassembled WGS sequence"/>
</dbReference>
<evidence type="ECO:0000313" key="1">
    <source>
        <dbReference type="EMBL" id="OKP81493.1"/>
    </source>
</evidence>
<comment type="caution">
    <text evidence="1">The sequence shown here is derived from an EMBL/GenBank/DDBJ whole genome shotgun (WGS) entry which is preliminary data.</text>
</comment>
<keyword evidence="2" id="KW-1185">Reference proteome</keyword>
<dbReference type="EMBL" id="LVWI01000079">
    <property type="protein sequence ID" value="OKP81493.1"/>
    <property type="molecule type" value="Genomic_DNA"/>
</dbReference>
<accession>A0ABX3EH33</accession>
<name>A0ABX3EH33_9BACL</name>
<reference evidence="1 2" key="1">
    <citation type="submission" date="2016-03" db="EMBL/GenBank/DDBJ databases">
        <authorList>
            <person name="Sant'Anna F.H."/>
            <person name="Ambrosini A."/>
            <person name="Souza R."/>
            <person name="Bach E."/>
            <person name="Fernandes G."/>
            <person name="Balsanelli E."/>
            <person name="Baura V.A."/>
            <person name="Souza E.M."/>
            <person name="Passaglia L."/>
        </authorList>
    </citation>
    <scope>NUCLEOTIDE SEQUENCE [LARGE SCALE GENOMIC DNA]</scope>
    <source>
        <strain evidence="1 2">P26E</strain>
    </source>
</reference>
<gene>
    <name evidence="1" type="ORF">A3844_26195</name>
</gene>
<protein>
    <submittedName>
        <fullName evidence="1">Uncharacterized protein</fullName>
    </submittedName>
</protein>
<organism evidence="1 2">
    <name type="scientific">Paenibacillus helianthi</name>
    <dbReference type="NCBI Taxonomy" id="1349432"/>
    <lineage>
        <taxon>Bacteria</taxon>
        <taxon>Bacillati</taxon>
        <taxon>Bacillota</taxon>
        <taxon>Bacilli</taxon>
        <taxon>Bacillales</taxon>
        <taxon>Paenibacillaceae</taxon>
        <taxon>Paenibacillus</taxon>
    </lineage>
</organism>
<evidence type="ECO:0000313" key="2">
    <source>
        <dbReference type="Proteomes" id="UP000186058"/>
    </source>
</evidence>
<proteinExistence type="predicted"/>